<dbReference type="InterPro" id="IPR001507">
    <property type="entry name" value="ZP_dom"/>
</dbReference>
<dbReference type="InterPro" id="IPR055355">
    <property type="entry name" value="ZP-C"/>
</dbReference>
<dbReference type="Proteomes" id="UP000507470">
    <property type="component" value="Unassembled WGS sequence"/>
</dbReference>
<dbReference type="EMBL" id="CACVKT020001665">
    <property type="protein sequence ID" value="CAC5370283.1"/>
    <property type="molecule type" value="Genomic_DNA"/>
</dbReference>
<organism evidence="3 4">
    <name type="scientific">Mytilus coruscus</name>
    <name type="common">Sea mussel</name>
    <dbReference type="NCBI Taxonomy" id="42192"/>
    <lineage>
        <taxon>Eukaryota</taxon>
        <taxon>Metazoa</taxon>
        <taxon>Spiralia</taxon>
        <taxon>Lophotrochozoa</taxon>
        <taxon>Mollusca</taxon>
        <taxon>Bivalvia</taxon>
        <taxon>Autobranchia</taxon>
        <taxon>Pteriomorphia</taxon>
        <taxon>Mytilida</taxon>
        <taxon>Mytiloidea</taxon>
        <taxon>Mytilidae</taxon>
        <taxon>Mytilinae</taxon>
        <taxon>Mytilus</taxon>
    </lineage>
</organism>
<feature type="domain" description="ZP" evidence="2">
    <location>
        <begin position="1"/>
        <end position="124"/>
    </location>
</feature>
<proteinExistence type="predicted"/>
<dbReference type="AlphaFoldDB" id="A0A6J8AM82"/>
<protein>
    <recommendedName>
        <fullName evidence="2">ZP domain-containing protein</fullName>
    </recommendedName>
</protein>
<dbReference type="InterPro" id="IPR042235">
    <property type="entry name" value="ZP-C_dom"/>
</dbReference>
<evidence type="ECO:0000259" key="2">
    <source>
        <dbReference type="PROSITE" id="PS51034"/>
    </source>
</evidence>
<dbReference type="OrthoDB" id="10497723at2759"/>
<dbReference type="Pfam" id="PF00100">
    <property type="entry name" value="Zona_pellucida"/>
    <property type="match status" value="1"/>
</dbReference>
<sequence>MVFISPHIFDKPIHFYEHNEDLEFKDKTKYKDLAQHVINPEECTAKPTNKQEAKSEKLWKRNSSCDGSNPDLIEQKWTNKNDQLYIRMYAFRFDASDEVTITCRAFVCPGSDHSLNCTQVCVNSSQPSSQRRRRNAVVGSQFQHAEKSASASFRIVKRDTSNSSAGIFFTMT</sequence>
<evidence type="ECO:0000313" key="4">
    <source>
        <dbReference type="Proteomes" id="UP000507470"/>
    </source>
</evidence>
<name>A0A6J8AM82_MYTCO</name>
<accession>A0A6J8AM82</accession>
<evidence type="ECO:0000256" key="1">
    <source>
        <dbReference type="ARBA" id="ARBA00023157"/>
    </source>
</evidence>
<dbReference type="PROSITE" id="PS51034">
    <property type="entry name" value="ZP_2"/>
    <property type="match status" value="1"/>
</dbReference>
<keyword evidence="4" id="KW-1185">Reference proteome</keyword>
<reference evidence="3 4" key="1">
    <citation type="submission" date="2020-06" db="EMBL/GenBank/DDBJ databases">
        <authorList>
            <person name="Li R."/>
            <person name="Bekaert M."/>
        </authorList>
    </citation>
    <scope>NUCLEOTIDE SEQUENCE [LARGE SCALE GENOMIC DNA]</scope>
    <source>
        <strain evidence="4">wild</strain>
    </source>
</reference>
<gene>
    <name evidence="3" type="ORF">MCOR_9195</name>
</gene>
<keyword evidence="1" id="KW-1015">Disulfide bond</keyword>
<dbReference type="Gene3D" id="2.60.40.4100">
    <property type="entry name" value="Zona pellucida, ZP-C domain"/>
    <property type="match status" value="1"/>
</dbReference>
<evidence type="ECO:0000313" key="3">
    <source>
        <dbReference type="EMBL" id="CAC5370283.1"/>
    </source>
</evidence>